<dbReference type="PANTHER" id="PTHR47970">
    <property type="entry name" value="KINESIN-LIKE PROTEIN KIF11"/>
    <property type="match status" value="1"/>
</dbReference>
<keyword evidence="9 11" id="KW-0505">Motor protein</keyword>
<evidence type="ECO:0000313" key="19">
    <source>
        <dbReference type="Proteomes" id="UP000596742"/>
    </source>
</evidence>
<evidence type="ECO:0000259" key="17">
    <source>
        <dbReference type="PROSITE" id="PS50208"/>
    </source>
</evidence>
<feature type="compositionally biased region" description="Polar residues" evidence="14">
    <location>
        <begin position="1440"/>
        <end position="1451"/>
    </location>
</feature>
<evidence type="ECO:0000256" key="8">
    <source>
        <dbReference type="ARBA" id="ARBA00023054"/>
    </source>
</evidence>
<comment type="similarity">
    <text evidence="2 12">Belongs to the peptidase C14A family.</text>
</comment>
<dbReference type="GO" id="GO:0008017">
    <property type="term" value="F:microtubule binding"/>
    <property type="evidence" value="ECO:0007669"/>
    <property type="project" value="InterPro"/>
</dbReference>
<dbReference type="Gene3D" id="3.40.50.1460">
    <property type="match status" value="1"/>
</dbReference>
<evidence type="ECO:0000313" key="18">
    <source>
        <dbReference type="EMBL" id="VDH94738.1"/>
    </source>
</evidence>
<evidence type="ECO:0000259" key="16">
    <source>
        <dbReference type="PROSITE" id="PS50207"/>
    </source>
</evidence>
<dbReference type="InterPro" id="IPR015917">
    <property type="entry name" value="Pept_C14A"/>
</dbReference>
<dbReference type="InterPro" id="IPR047149">
    <property type="entry name" value="KIF11-like"/>
</dbReference>
<dbReference type="InterPro" id="IPR036961">
    <property type="entry name" value="Kinesin_motor_dom_sf"/>
</dbReference>
<dbReference type="GO" id="GO:0090307">
    <property type="term" value="P:mitotic spindle assembly"/>
    <property type="evidence" value="ECO:0007669"/>
    <property type="project" value="TreeGrafter"/>
</dbReference>
<evidence type="ECO:0000256" key="5">
    <source>
        <dbReference type="ARBA" id="ARBA00022701"/>
    </source>
</evidence>
<dbReference type="Pfam" id="PF00225">
    <property type="entry name" value="Kinesin"/>
    <property type="match status" value="1"/>
</dbReference>
<evidence type="ECO:0000256" key="9">
    <source>
        <dbReference type="ARBA" id="ARBA00023175"/>
    </source>
</evidence>
<feature type="compositionally biased region" description="Basic and acidic residues" evidence="14">
    <location>
        <begin position="1452"/>
        <end position="1465"/>
    </location>
</feature>
<dbReference type="GO" id="GO:0005524">
    <property type="term" value="F:ATP binding"/>
    <property type="evidence" value="ECO:0007669"/>
    <property type="project" value="UniProtKB-UniRule"/>
</dbReference>
<dbReference type="GO" id="GO:0005876">
    <property type="term" value="C:spindle microtubule"/>
    <property type="evidence" value="ECO:0007669"/>
    <property type="project" value="TreeGrafter"/>
</dbReference>
<dbReference type="InterPro" id="IPR029030">
    <property type="entry name" value="Caspase-like_dom_sf"/>
</dbReference>
<feature type="region of interest" description="Disordered" evidence="14">
    <location>
        <begin position="1938"/>
        <end position="1981"/>
    </location>
</feature>
<evidence type="ECO:0000259" key="15">
    <source>
        <dbReference type="PROSITE" id="PS50067"/>
    </source>
</evidence>
<feature type="compositionally biased region" description="Pro residues" evidence="14">
    <location>
        <begin position="482"/>
        <end position="491"/>
    </location>
</feature>
<dbReference type="InterPro" id="IPR001752">
    <property type="entry name" value="Kinesin_motor_dom"/>
</dbReference>
<feature type="compositionally biased region" description="Polar residues" evidence="14">
    <location>
        <begin position="2042"/>
        <end position="2051"/>
    </location>
</feature>
<evidence type="ECO:0000256" key="14">
    <source>
        <dbReference type="SAM" id="MobiDB-lite"/>
    </source>
</evidence>
<feature type="region of interest" description="Disordered" evidence="14">
    <location>
        <begin position="1892"/>
        <end position="1921"/>
    </location>
</feature>
<feature type="coiled-coil region" evidence="13">
    <location>
        <begin position="956"/>
        <end position="993"/>
    </location>
</feature>
<comment type="subcellular location">
    <subcellularLocation>
        <location evidence="1">Cytoplasm</location>
        <location evidence="1">Cytoskeleton</location>
        <location evidence="1">Spindle</location>
    </subcellularLocation>
</comment>
<keyword evidence="7 11" id="KW-0067">ATP-binding</keyword>
<dbReference type="PRINTS" id="PR00380">
    <property type="entry name" value="KINESINHEAVY"/>
</dbReference>
<comment type="similarity">
    <text evidence="11">Belongs to the TRAFAC class myosin-kinesin ATPase superfamily. Kinesin family.</text>
</comment>
<dbReference type="Gene3D" id="3.40.850.10">
    <property type="entry name" value="Kinesin motor domain"/>
    <property type="match status" value="1"/>
</dbReference>
<feature type="coiled-coil region" evidence="13">
    <location>
        <begin position="633"/>
        <end position="901"/>
    </location>
</feature>
<feature type="domain" description="Caspase family p10" evidence="16">
    <location>
        <begin position="2369"/>
        <end position="2458"/>
    </location>
</feature>
<feature type="compositionally biased region" description="Polar residues" evidence="14">
    <location>
        <begin position="1466"/>
        <end position="1479"/>
    </location>
</feature>
<keyword evidence="19" id="KW-1185">Reference proteome</keyword>
<dbReference type="SMART" id="SM00129">
    <property type="entry name" value="KISc"/>
    <property type="match status" value="1"/>
</dbReference>
<dbReference type="OrthoDB" id="2403182at2759"/>
<keyword evidence="3" id="KW-0963">Cytoplasm</keyword>
<sequence length="2461" mass="284013">MAGRTRLHSDVVFGDTTQDDDISFRNPKKRILFDEENTNTPVEISEHMKCYLRIRPFSEEEVDSKEDQKCLTIEDENTVATHAPKESHTFKNCTHGLGKTTHKFKFSRIFDSVTTQKDFFNETMLGLVKDFIDGQNCLVFTYGVTSSGKTYTIQGKPKDAGILPRALDVLFNSINGKQWPNNNLKPKMFMDRTLKMVTFDEPDVMSLLESSNASYGPAGRVSKDSLDEVFSDLENRVREEAAVNVEDQGLMKFSVWVSFAEIYNEQIFDLLEPIPKKKTTRRPVLRLSDDRNGSPYIRGLKEIHVTSADEAYNLLTVGQKNLRTAVTKLNHQSSRSHCIFNIKILRVVDKGNPNHARVSMLSLCDLAGSERHSKTQSKGERLKEAGNINTSLMTLGRCIEALRNNQHHKDKTQLIPFRDSKLTRLFQNFFSGRGKAAMIVNVNQCASMFDETLHVFKFSAVAKQVVVVQKPEPPPKKRLKSAPPPKVPRPSIPWATPGAADMSLMNSALKRGQQIPLPEDDFDEDMDSDSMDDSESAELVRIIDSLREKLKVEKHAKLLMERDIRDEVCKEMMEQIVKIENDYEEQIREREILAEEMMEKRIKILTNTINPRKRQRQEVMEDEDDEWVSSMLLHQEKVKVQERDEELKELKKELETTKSQLNKYIKEQENYIAKNTSLQFKLADTEQVLEQTQKDKEEAKDQVKKVNNKMDELVTNTVEKRKSDIDLGDTCLLETLSQQLQQAKDQIKEQETEIKELNAMLTEAGETFQQTDTEIKQLKEVINDDEEKLKQQQTLISELQTALEESTNAVTTAEERLVKRDEQIIKLESENSELEEKLKNQKNCCLFLEETLKQKDEEITGWKNKFAREEDESFKREHALINGYKAEISNLKTQIHQLKAEQILRSNANNCGSEEKNHHFKENLSRQIKDLQAEFMKNSSVTAELESALHIARLTSEDLESQLKELDDIHNSFKELQDNFGELEKKMATKVEENLTATKSLQKDIEQSVSCLTVLEDKVNKLEQDVLDAYAVNKDLEETKTKLELNLERDLEFQLEEKSIEITDMIECKVAIETKVNELECKVNEVECLSKEKTTQLMELNDELNKIKVAKEMLEADDGERAKSEERITELEKEIEDLKSKPIIVKDDVDNVKDLESKNVEIENLEKQVDSLQQENLDKIESCDKLKCELEVKNVKLQKLLDLDSLKQDKSKHEKSLKEMDSLSKTCKQHEIMIREQDLKIKSFEKCDNEKQVLVEEVELIQSKCEKLEKEKSKLKTEIDGCKFQMEVSDREIKNLNQAISQQQKLICQQAEKIKELVQCDGSVTISHELDTLKSDLKIKSETLELHKDKLTKVENDLVRISNELNNKEQIIENLKENLNQFRENECLSPTSQSHCARKLRKEKIEVENQLIEAKFKIKQLENEVHNGVMSSPRHMVHTESIQRASVTSPTVHRELNRSQEREQNLRSQLQQASQTVKQQNEKISELEKQILETSTKLRAAEDSLKQRQSLYGVPQDSCVQEDMKRLREEHAKRWEIIQNLEKDLQKKESKLQSKSQVVKDLKQTMEMERDKFEAALRDANANEAVIEELKNAIALQEETMEEQDRYIQQKEETINKLQQDVEKYTDKYHQLLTTSGDSGKEMREMTRENVRQSAEVDQFKKNMEEMNSKLQKLQEEKLELSNKLNEKCKELSELETILKEKREECDKLQSSTRGDNGEDLDKIVEELKRNNQKLKDDKLLLSAVIKENNDELKEMEKLVSEKRKECEELKSQNNTDKLETVESKSKEQEHVITELKNKIKDKDHCLRDSHKEARSMNDELSKVRHELDVLKSELKEKSNAITEFGKQVQHKNQEIIRLQRSIEDKSTELNNWKLERDKLVDGLEGIMKKQQKEIHDLKKQKSELEDKQTSRHRHRSTTQHEKLIIVPDSTEDIVIKEEIPDVFQSPPRRAPSRRGRKRKSPTLETPDMLSSAKKEVTDDNMTFVSEDGDISHHIEIDATPAIAAKTLRKSRKKRSSVDLLREEKCDKENKKSTRGRKQKASKTTSDTPETNGKGLSRIGSIMSAIKESPITRTAKKLLEDITETSTPNKEGDITVEVEDHGTQMSPAMANKRSRRKHTLYKESLQISEPLDCGSFVGQSPDDVHTTINHTYEETYQEEDEFVCKLIITHENDGIVKDEEHVGRAKSRKDAKQDAASRALIKSTIIPKYSAKDMASADGSYACIGNQTGYVLIINFRTDRDWADKDEENIIELMSGILKFEYSVVADPTKAELVKILENISSNLNENYKSYYSFMVFLMAHGSQFGVVTADKGEKKITISVDEIMEFFKNDKIPNFVGKPKMFFIQSCRGNSIQDTYVQPDDDDDETLERISAPTDADILIAYATTEGHKAFRHKHFGSMFIYECIKKFKEQYTKTHLEEMMIDVKAALAIGSADKTKRHVQMPCTWSTLTKRLFLVPTES</sequence>
<feature type="domain" description="Caspase family p20" evidence="17">
    <location>
        <begin position="2258"/>
        <end position="2352"/>
    </location>
</feature>
<evidence type="ECO:0000256" key="10">
    <source>
        <dbReference type="ARBA" id="ARBA00023212"/>
    </source>
</evidence>
<dbReference type="GO" id="GO:0007018">
    <property type="term" value="P:microtubule-based movement"/>
    <property type="evidence" value="ECO:0007669"/>
    <property type="project" value="InterPro"/>
</dbReference>
<feature type="domain" description="Kinesin motor" evidence="15">
    <location>
        <begin position="47"/>
        <end position="465"/>
    </location>
</feature>
<feature type="compositionally biased region" description="Basic and acidic residues" evidence="14">
    <location>
        <begin position="2016"/>
        <end position="2032"/>
    </location>
</feature>
<dbReference type="GO" id="GO:0051231">
    <property type="term" value="P:spindle elongation"/>
    <property type="evidence" value="ECO:0007669"/>
    <property type="project" value="TreeGrafter"/>
</dbReference>
<evidence type="ECO:0000256" key="3">
    <source>
        <dbReference type="ARBA" id="ARBA00022490"/>
    </source>
</evidence>
<name>A0A8B6BS36_MYTGA</name>
<dbReference type="PROSITE" id="PS00411">
    <property type="entry name" value="KINESIN_MOTOR_1"/>
    <property type="match status" value="1"/>
</dbReference>
<keyword evidence="5" id="KW-0493">Microtubule</keyword>
<reference evidence="18" key="1">
    <citation type="submission" date="2018-11" db="EMBL/GenBank/DDBJ databases">
        <authorList>
            <person name="Alioto T."/>
            <person name="Alioto T."/>
        </authorList>
    </citation>
    <scope>NUCLEOTIDE SEQUENCE</scope>
</reference>
<evidence type="ECO:0000256" key="13">
    <source>
        <dbReference type="SAM" id="Coils"/>
    </source>
</evidence>
<dbReference type="PROSITE" id="PS50208">
    <property type="entry name" value="CASPASE_P20"/>
    <property type="match status" value="1"/>
</dbReference>
<feature type="region of interest" description="Disordered" evidence="14">
    <location>
        <begin position="472"/>
        <end position="497"/>
    </location>
</feature>
<feature type="coiled-coil region" evidence="13">
    <location>
        <begin position="1251"/>
        <end position="1306"/>
    </location>
</feature>
<dbReference type="SUPFAM" id="SSF52540">
    <property type="entry name" value="P-loop containing nucleoside triphosphate hydrolases"/>
    <property type="match status" value="1"/>
</dbReference>
<comment type="caution">
    <text evidence="18">The sequence shown here is derived from an EMBL/GenBank/DDBJ whole genome shotgun (WGS) entry which is preliminary data.</text>
</comment>
<feature type="region of interest" description="Disordered" evidence="14">
    <location>
        <begin position="1440"/>
        <end position="1481"/>
    </location>
</feature>
<dbReference type="Gene3D" id="1.10.287.1490">
    <property type="match status" value="1"/>
</dbReference>
<dbReference type="GO" id="GO:0005634">
    <property type="term" value="C:nucleus"/>
    <property type="evidence" value="ECO:0007669"/>
    <property type="project" value="TreeGrafter"/>
</dbReference>
<evidence type="ECO:0000256" key="11">
    <source>
        <dbReference type="PROSITE-ProRule" id="PRU00283"/>
    </source>
</evidence>
<dbReference type="InterPro" id="IPR001309">
    <property type="entry name" value="Pept_C14_p20"/>
</dbReference>
<evidence type="ECO:0000256" key="6">
    <source>
        <dbReference type="ARBA" id="ARBA00022741"/>
    </source>
</evidence>
<accession>A0A8B6BS36</accession>
<keyword evidence="8 13" id="KW-0175">Coiled coil</keyword>
<proteinExistence type="inferred from homology"/>
<dbReference type="PANTHER" id="PTHR47970:SF29">
    <property type="entry name" value="KINESIN FAMILY MEMBER 20B"/>
    <property type="match status" value="1"/>
</dbReference>
<organism evidence="18 19">
    <name type="scientific">Mytilus galloprovincialis</name>
    <name type="common">Mediterranean mussel</name>
    <dbReference type="NCBI Taxonomy" id="29158"/>
    <lineage>
        <taxon>Eukaryota</taxon>
        <taxon>Metazoa</taxon>
        <taxon>Spiralia</taxon>
        <taxon>Lophotrochozoa</taxon>
        <taxon>Mollusca</taxon>
        <taxon>Bivalvia</taxon>
        <taxon>Autobranchia</taxon>
        <taxon>Pteriomorphia</taxon>
        <taxon>Mytilida</taxon>
        <taxon>Mytiloidea</taxon>
        <taxon>Mytilidae</taxon>
        <taxon>Mytilinae</taxon>
        <taxon>Mytilus</taxon>
    </lineage>
</organism>
<dbReference type="InterPro" id="IPR019821">
    <property type="entry name" value="Kinesin_motor_CS"/>
</dbReference>
<feature type="compositionally biased region" description="Basic residues" evidence="14">
    <location>
        <begin position="1951"/>
        <end position="1961"/>
    </location>
</feature>
<feature type="coiled-coil region" evidence="13">
    <location>
        <begin position="1069"/>
        <end position="1223"/>
    </location>
</feature>
<dbReference type="PROSITE" id="PS50207">
    <property type="entry name" value="CASPASE_P10"/>
    <property type="match status" value="1"/>
</dbReference>
<dbReference type="Pfam" id="PF00656">
    <property type="entry name" value="Peptidase_C14"/>
    <property type="match status" value="1"/>
</dbReference>
<dbReference type="GO" id="GO:0008574">
    <property type="term" value="F:plus-end-directed microtubule motor activity"/>
    <property type="evidence" value="ECO:0007669"/>
    <property type="project" value="TreeGrafter"/>
</dbReference>
<dbReference type="GO" id="GO:0072686">
    <property type="term" value="C:mitotic spindle"/>
    <property type="evidence" value="ECO:0007669"/>
    <property type="project" value="TreeGrafter"/>
</dbReference>
<gene>
    <name evidence="18" type="ORF">MGAL_10B012096</name>
</gene>
<evidence type="ECO:0000256" key="2">
    <source>
        <dbReference type="ARBA" id="ARBA00010134"/>
    </source>
</evidence>
<keyword evidence="6 11" id="KW-0547">Nucleotide-binding</keyword>
<dbReference type="InterPro" id="IPR027417">
    <property type="entry name" value="P-loop_NTPase"/>
</dbReference>
<evidence type="ECO:0000256" key="1">
    <source>
        <dbReference type="ARBA" id="ARBA00004186"/>
    </source>
</evidence>
<evidence type="ECO:0000256" key="4">
    <source>
        <dbReference type="ARBA" id="ARBA00022553"/>
    </source>
</evidence>
<feature type="region of interest" description="Disordered" evidence="14">
    <location>
        <begin position="2007"/>
        <end position="2058"/>
    </location>
</feature>
<keyword evidence="10" id="KW-0206">Cytoskeleton</keyword>
<dbReference type="InterPro" id="IPR002138">
    <property type="entry name" value="Pept_C14_p10"/>
</dbReference>
<dbReference type="Proteomes" id="UP000596742">
    <property type="component" value="Unassembled WGS sequence"/>
</dbReference>
<dbReference type="InterPro" id="IPR011600">
    <property type="entry name" value="Pept_C14_caspase"/>
</dbReference>
<keyword evidence="4" id="KW-0597">Phosphoprotein</keyword>
<dbReference type="GO" id="GO:0004197">
    <property type="term" value="F:cysteine-type endopeptidase activity"/>
    <property type="evidence" value="ECO:0007669"/>
    <property type="project" value="InterPro"/>
</dbReference>
<dbReference type="SUPFAM" id="SSF52129">
    <property type="entry name" value="Caspase-like"/>
    <property type="match status" value="1"/>
</dbReference>
<dbReference type="EMBL" id="UYJE01000636">
    <property type="protein sequence ID" value="VDH94738.1"/>
    <property type="molecule type" value="Genomic_DNA"/>
</dbReference>
<dbReference type="GO" id="GO:0006508">
    <property type="term" value="P:proteolysis"/>
    <property type="evidence" value="ECO:0007669"/>
    <property type="project" value="InterPro"/>
</dbReference>
<dbReference type="SMART" id="SM00115">
    <property type="entry name" value="CASc"/>
    <property type="match status" value="1"/>
</dbReference>
<feature type="compositionally biased region" description="Basic and acidic residues" evidence="14">
    <location>
        <begin position="1892"/>
        <end position="1910"/>
    </location>
</feature>
<feature type="coiled-coil region" evidence="13">
    <location>
        <begin position="1344"/>
        <end position="1424"/>
    </location>
</feature>
<evidence type="ECO:0000256" key="12">
    <source>
        <dbReference type="RuleBase" id="RU003971"/>
    </source>
</evidence>
<protein>
    <submittedName>
        <fullName evidence="18">Kinesin family member 20</fullName>
    </submittedName>
</protein>
<feature type="binding site" evidence="11">
    <location>
        <begin position="143"/>
        <end position="150"/>
    </location>
    <ligand>
        <name>ATP</name>
        <dbReference type="ChEBI" id="CHEBI:30616"/>
    </ligand>
</feature>
<dbReference type="PROSITE" id="PS50067">
    <property type="entry name" value="KINESIN_MOTOR_2"/>
    <property type="match status" value="1"/>
</dbReference>
<evidence type="ECO:0000256" key="7">
    <source>
        <dbReference type="ARBA" id="ARBA00022840"/>
    </source>
</evidence>
<feature type="coiled-coil region" evidence="13">
    <location>
        <begin position="569"/>
        <end position="600"/>
    </location>
</feature>